<accession>A0ABU3Q5X0</accession>
<keyword evidence="8" id="KW-0406">Ion transport</keyword>
<feature type="domain" description="TonB-dependent receptor plug" evidence="17">
    <location>
        <begin position="54"/>
        <end position="161"/>
    </location>
</feature>
<evidence type="ECO:0000256" key="10">
    <source>
        <dbReference type="ARBA" id="ARBA00023136"/>
    </source>
</evidence>
<dbReference type="InterPro" id="IPR000531">
    <property type="entry name" value="Beta-barrel_TonB"/>
</dbReference>
<evidence type="ECO:0000259" key="16">
    <source>
        <dbReference type="Pfam" id="PF00593"/>
    </source>
</evidence>
<dbReference type="InterPro" id="IPR012910">
    <property type="entry name" value="Plug_dom"/>
</dbReference>
<evidence type="ECO:0000256" key="9">
    <source>
        <dbReference type="ARBA" id="ARBA00023077"/>
    </source>
</evidence>
<dbReference type="EMBL" id="JAVUPU010000003">
    <property type="protein sequence ID" value="MDT9598807.1"/>
    <property type="molecule type" value="Genomic_DNA"/>
</dbReference>
<dbReference type="InterPro" id="IPR010917">
    <property type="entry name" value="TonB_rcpt_CS"/>
</dbReference>
<proteinExistence type="inferred from homology"/>
<dbReference type="CDD" id="cd01347">
    <property type="entry name" value="ligand_gated_channel"/>
    <property type="match status" value="1"/>
</dbReference>
<gene>
    <name evidence="18" type="ORF">RQX22_07595</name>
</gene>
<dbReference type="PANTHER" id="PTHR32552">
    <property type="entry name" value="FERRICHROME IRON RECEPTOR-RELATED"/>
    <property type="match status" value="1"/>
</dbReference>
<evidence type="ECO:0000256" key="15">
    <source>
        <dbReference type="SAM" id="SignalP"/>
    </source>
</evidence>
<evidence type="ECO:0000256" key="4">
    <source>
        <dbReference type="ARBA" id="ARBA00022496"/>
    </source>
</evidence>
<dbReference type="PROSITE" id="PS01156">
    <property type="entry name" value="TONB_DEPENDENT_REC_2"/>
    <property type="match status" value="1"/>
</dbReference>
<feature type="chain" id="PRO_5047219400" evidence="15">
    <location>
        <begin position="19"/>
        <end position="721"/>
    </location>
</feature>
<dbReference type="InterPro" id="IPR036942">
    <property type="entry name" value="Beta-barrel_TonB_sf"/>
</dbReference>
<evidence type="ECO:0000256" key="3">
    <source>
        <dbReference type="ARBA" id="ARBA00022452"/>
    </source>
</evidence>
<keyword evidence="7" id="KW-0408">Iron</keyword>
<comment type="similarity">
    <text evidence="12 14">Belongs to the TonB-dependent receptor family.</text>
</comment>
<sequence length="721" mass="78739">MKLKIMLALSAAMLSSPAAILHAQMAVGDSDEALAGQADSGEIVVTARRQEESIQDVPISISAFSGEELESRGARSLEDIALLTPNMTSTGGGSGSNTFSIRGLSSTANNPGIESGIGLYVDEVYIGKSYAFMTALSDIERVEVLRGPQGTLYGRNTLGGAINVLTRRPGEQFRANADFTYGNYDQYQLRGSVSGPLSEGVSASLSGVLRQRDGYLKDFARDAAYQDEDLWGVRGKLLVDLGPRTELMLIGDYYIDRSIDGIDQVRAGALEPLDGSPLEDRRVGTNFASRSERESYGISGRLSHDFGFAELVSITAYRENKIDALLDQDFSVADISFTGRTQDQQQFTQELRLVSKGPDRFSYVLGGYFLSEQLAAVTIANLGPDAIGTSETSFTHADIDTKAFALFGSATYRFSDLVSLSGGLRYSHESKDLIFSQTLTPGAFVMPLFGISIEIPPFKDRYRQGALTGDASLSVTPTEDLLLYLSYARGFKAGGFNATITATPPQSLEFDAEFVNSYEVGLKSSFFDNKLRLNLAAFHLDYTDKQEQTRVGTFFQIQNAARASSKGFEVEILAKPHRQIQLMGGLGYTDASYKRYEDCDPFGADCSGNRLQNAPEWTVNAAARFDQPIGGKLNLFGVGQLSYTDGSFVTPDNDPQFVREPRTLVNLRAGIESVDGRWQVEAWATNLFNEVAIEYSHEFLGTVYSQLNPPRMYGVTLRTGF</sequence>
<evidence type="ECO:0000256" key="2">
    <source>
        <dbReference type="ARBA" id="ARBA00022448"/>
    </source>
</evidence>
<keyword evidence="5 12" id="KW-0812">Transmembrane</keyword>
<feature type="domain" description="TonB-dependent receptor-like beta-barrel" evidence="16">
    <location>
        <begin position="276"/>
        <end position="687"/>
    </location>
</feature>
<evidence type="ECO:0000256" key="7">
    <source>
        <dbReference type="ARBA" id="ARBA00023004"/>
    </source>
</evidence>
<keyword evidence="4" id="KW-0410">Iron transport</keyword>
<dbReference type="PANTHER" id="PTHR32552:SF81">
    <property type="entry name" value="TONB-DEPENDENT OUTER MEMBRANE RECEPTOR"/>
    <property type="match status" value="1"/>
</dbReference>
<feature type="signal peptide" evidence="15">
    <location>
        <begin position="1"/>
        <end position="18"/>
    </location>
</feature>
<name>A0ABU3Q5X0_9SPHN</name>
<evidence type="ECO:0000313" key="18">
    <source>
        <dbReference type="EMBL" id="MDT9598807.1"/>
    </source>
</evidence>
<evidence type="ECO:0000256" key="6">
    <source>
        <dbReference type="ARBA" id="ARBA00022729"/>
    </source>
</evidence>
<dbReference type="Pfam" id="PF00593">
    <property type="entry name" value="TonB_dep_Rec_b-barrel"/>
    <property type="match status" value="1"/>
</dbReference>
<keyword evidence="3 12" id="KW-1134">Transmembrane beta strand</keyword>
<evidence type="ECO:0000256" key="11">
    <source>
        <dbReference type="ARBA" id="ARBA00023237"/>
    </source>
</evidence>
<evidence type="ECO:0000313" key="19">
    <source>
        <dbReference type="Proteomes" id="UP001259572"/>
    </source>
</evidence>
<keyword evidence="10 12" id="KW-0472">Membrane</keyword>
<dbReference type="InterPro" id="IPR039426">
    <property type="entry name" value="TonB-dep_rcpt-like"/>
</dbReference>
<dbReference type="Pfam" id="PF07715">
    <property type="entry name" value="Plug"/>
    <property type="match status" value="1"/>
</dbReference>
<feature type="short sequence motif" description="TonB C-terminal box" evidence="13">
    <location>
        <begin position="704"/>
        <end position="721"/>
    </location>
</feature>
<evidence type="ECO:0000256" key="5">
    <source>
        <dbReference type="ARBA" id="ARBA00022692"/>
    </source>
</evidence>
<protein>
    <submittedName>
        <fullName evidence="18">TonB-dependent receptor</fullName>
    </submittedName>
</protein>
<keyword evidence="6 15" id="KW-0732">Signal</keyword>
<keyword evidence="18" id="KW-0675">Receptor</keyword>
<keyword evidence="11 12" id="KW-0998">Cell outer membrane</keyword>
<keyword evidence="9 14" id="KW-0798">TonB box</keyword>
<evidence type="ECO:0000256" key="13">
    <source>
        <dbReference type="PROSITE-ProRule" id="PRU10144"/>
    </source>
</evidence>
<keyword evidence="19" id="KW-1185">Reference proteome</keyword>
<evidence type="ECO:0000256" key="1">
    <source>
        <dbReference type="ARBA" id="ARBA00004571"/>
    </source>
</evidence>
<comment type="caution">
    <text evidence="18">The sequence shown here is derived from an EMBL/GenBank/DDBJ whole genome shotgun (WGS) entry which is preliminary data.</text>
</comment>
<evidence type="ECO:0000256" key="8">
    <source>
        <dbReference type="ARBA" id="ARBA00023065"/>
    </source>
</evidence>
<dbReference type="Proteomes" id="UP001259572">
    <property type="component" value="Unassembled WGS sequence"/>
</dbReference>
<organism evidence="18 19">
    <name type="scientific">Sphingosinicella rhizophila</name>
    <dbReference type="NCBI Taxonomy" id="3050082"/>
    <lineage>
        <taxon>Bacteria</taxon>
        <taxon>Pseudomonadati</taxon>
        <taxon>Pseudomonadota</taxon>
        <taxon>Alphaproteobacteria</taxon>
        <taxon>Sphingomonadales</taxon>
        <taxon>Sphingosinicellaceae</taxon>
        <taxon>Sphingosinicella</taxon>
    </lineage>
</organism>
<evidence type="ECO:0000256" key="12">
    <source>
        <dbReference type="PROSITE-ProRule" id="PRU01360"/>
    </source>
</evidence>
<dbReference type="RefSeq" id="WP_315725175.1">
    <property type="nucleotide sequence ID" value="NZ_JAVUPU010000003.1"/>
</dbReference>
<evidence type="ECO:0000259" key="17">
    <source>
        <dbReference type="Pfam" id="PF07715"/>
    </source>
</evidence>
<dbReference type="SUPFAM" id="SSF56935">
    <property type="entry name" value="Porins"/>
    <property type="match status" value="1"/>
</dbReference>
<dbReference type="PROSITE" id="PS52016">
    <property type="entry name" value="TONB_DEPENDENT_REC_3"/>
    <property type="match status" value="1"/>
</dbReference>
<comment type="subcellular location">
    <subcellularLocation>
        <location evidence="1 12">Cell outer membrane</location>
        <topology evidence="1 12">Multi-pass membrane protein</topology>
    </subcellularLocation>
</comment>
<dbReference type="Gene3D" id="2.40.170.20">
    <property type="entry name" value="TonB-dependent receptor, beta-barrel domain"/>
    <property type="match status" value="1"/>
</dbReference>
<evidence type="ECO:0000256" key="14">
    <source>
        <dbReference type="RuleBase" id="RU003357"/>
    </source>
</evidence>
<reference evidence="18 19" key="1">
    <citation type="submission" date="2023-05" db="EMBL/GenBank/DDBJ databases">
        <authorList>
            <person name="Guo Y."/>
        </authorList>
    </citation>
    <scope>NUCLEOTIDE SEQUENCE [LARGE SCALE GENOMIC DNA]</scope>
    <source>
        <strain evidence="18 19">GR2756</strain>
    </source>
</reference>
<keyword evidence="2 12" id="KW-0813">Transport</keyword>